<reference evidence="3" key="1">
    <citation type="journal article" date="2019" name="Int. J. Syst. Evol. Microbiol.">
        <title>The Global Catalogue of Microorganisms (GCM) 10K type strain sequencing project: providing services to taxonomists for standard genome sequencing and annotation.</title>
        <authorList>
            <consortium name="The Broad Institute Genomics Platform"/>
            <consortium name="The Broad Institute Genome Sequencing Center for Infectious Disease"/>
            <person name="Wu L."/>
            <person name="Ma J."/>
        </authorList>
    </citation>
    <scope>NUCLEOTIDE SEQUENCE [LARGE SCALE GENOMIC DNA]</scope>
    <source>
        <strain evidence="3">JCM 11756</strain>
    </source>
</reference>
<comment type="caution">
    <text evidence="2">The sequence shown here is derived from an EMBL/GenBank/DDBJ whole genome shotgun (WGS) entry which is preliminary data.</text>
</comment>
<gene>
    <name evidence="2" type="ORF">GCM10009601_48430</name>
</gene>
<dbReference type="Proteomes" id="UP001500973">
    <property type="component" value="Unassembled WGS sequence"/>
</dbReference>
<evidence type="ECO:0000313" key="2">
    <source>
        <dbReference type="EMBL" id="GAA1430675.1"/>
    </source>
</evidence>
<keyword evidence="3" id="KW-1185">Reference proteome</keyword>
<accession>A0ABP4JUP5</accession>
<organism evidence="2 3">
    <name type="scientific">Streptomyces thermospinosisporus</name>
    <dbReference type="NCBI Taxonomy" id="161482"/>
    <lineage>
        <taxon>Bacteria</taxon>
        <taxon>Bacillati</taxon>
        <taxon>Actinomycetota</taxon>
        <taxon>Actinomycetes</taxon>
        <taxon>Kitasatosporales</taxon>
        <taxon>Streptomycetaceae</taxon>
        <taxon>Streptomyces</taxon>
    </lineage>
</organism>
<evidence type="ECO:0000256" key="1">
    <source>
        <dbReference type="SAM" id="MobiDB-lite"/>
    </source>
</evidence>
<name>A0ABP4JUP5_9ACTN</name>
<evidence type="ECO:0000313" key="3">
    <source>
        <dbReference type="Proteomes" id="UP001500973"/>
    </source>
</evidence>
<dbReference type="EMBL" id="BAAAIZ010000079">
    <property type="protein sequence ID" value="GAA1430675.1"/>
    <property type="molecule type" value="Genomic_DNA"/>
</dbReference>
<protein>
    <submittedName>
        <fullName evidence="2">Uncharacterized protein</fullName>
    </submittedName>
</protein>
<feature type="region of interest" description="Disordered" evidence="1">
    <location>
        <begin position="1"/>
        <end position="64"/>
    </location>
</feature>
<feature type="compositionally biased region" description="Basic and acidic residues" evidence="1">
    <location>
        <begin position="53"/>
        <end position="64"/>
    </location>
</feature>
<feature type="compositionally biased region" description="Polar residues" evidence="1">
    <location>
        <begin position="13"/>
        <end position="24"/>
    </location>
</feature>
<proteinExistence type="predicted"/>
<sequence>MFLRGEFLPMNDAITNEAPTTESGQIPAGRGKHRGPVAAHDTETTPRGRHRKPVEENEHAESAA</sequence>